<evidence type="ECO:0000313" key="1">
    <source>
        <dbReference type="EMBL" id="TGY16866.1"/>
    </source>
</evidence>
<dbReference type="AlphaFoldDB" id="A0A4S2BP41"/>
<organism evidence="1 2">
    <name type="scientific">Lactobacillus intestinalis</name>
    <dbReference type="NCBI Taxonomy" id="151781"/>
    <lineage>
        <taxon>Bacteria</taxon>
        <taxon>Bacillati</taxon>
        <taxon>Bacillota</taxon>
        <taxon>Bacilli</taxon>
        <taxon>Lactobacillales</taxon>
        <taxon>Lactobacillaceae</taxon>
        <taxon>Lactobacillus</taxon>
    </lineage>
</organism>
<sequence length="61" mass="5631">MSSLSGVEGVGLSSSGSGVGFLSGVGSGSGVGVGSGIGSGSGLSSPPGVVSFTKYTLKIFF</sequence>
<reference evidence="1 2" key="1">
    <citation type="submission" date="2019-04" db="EMBL/GenBank/DDBJ databases">
        <title>Microbes associate with the intestines of laboratory mice.</title>
        <authorList>
            <person name="Navarre W."/>
            <person name="Wong E."/>
            <person name="Huang K."/>
            <person name="Tropini C."/>
            <person name="Ng K."/>
            <person name="Yu B."/>
        </authorList>
    </citation>
    <scope>NUCLEOTIDE SEQUENCE [LARGE SCALE GENOMIC DNA]</scope>
    <source>
        <strain evidence="1 2">NM61_E11</strain>
    </source>
</reference>
<dbReference type="Proteomes" id="UP000309117">
    <property type="component" value="Unassembled WGS sequence"/>
</dbReference>
<accession>A0A4S2BP41</accession>
<proteinExistence type="predicted"/>
<comment type="caution">
    <text evidence="1">The sequence shown here is derived from an EMBL/GenBank/DDBJ whole genome shotgun (WGS) entry which is preliminary data.</text>
</comment>
<protein>
    <submittedName>
        <fullName evidence="1">Uncharacterized protein</fullName>
    </submittedName>
</protein>
<name>A0A4S2BP41_9LACO</name>
<evidence type="ECO:0000313" key="2">
    <source>
        <dbReference type="Proteomes" id="UP000309117"/>
    </source>
</evidence>
<dbReference type="EMBL" id="SRYV01000003">
    <property type="protein sequence ID" value="TGY16866.1"/>
    <property type="molecule type" value="Genomic_DNA"/>
</dbReference>
<gene>
    <name evidence="1" type="ORF">E5351_02415</name>
</gene>